<reference evidence="1 2" key="1">
    <citation type="submission" date="2018-06" db="EMBL/GenBank/DDBJ databases">
        <title>Extensive metabolic versatility and redundancy in microbially diverse, dynamic hydrothermal sediments.</title>
        <authorList>
            <person name="Dombrowski N."/>
            <person name="Teske A."/>
            <person name="Baker B.J."/>
        </authorList>
    </citation>
    <scope>NUCLEOTIDE SEQUENCE [LARGE SCALE GENOMIC DNA]</scope>
    <source>
        <strain evidence="1">B79_G16</strain>
    </source>
</reference>
<accession>A0A420ZDA5</accession>
<evidence type="ECO:0000313" key="2">
    <source>
        <dbReference type="Proteomes" id="UP000281261"/>
    </source>
</evidence>
<organism evidence="1 2">
    <name type="scientific">candidate division Kazan bacterium</name>
    <dbReference type="NCBI Taxonomy" id="2202143"/>
    <lineage>
        <taxon>Bacteria</taxon>
        <taxon>Bacteria division Kazan-3B-28</taxon>
    </lineage>
</organism>
<comment type="caution">
    <text evidence="1">The sequence shown here is derived from an EMBL/GenBank/DDBJ whole genome shotgun (WGS) entry which is preliminary data.</text>
</comment>
<dbReference type="EMBL" id="QMNG01000004">
    <property type="protein sequence ID" value="RLC37449.1"/>
    <property type="molecule type" value="Genomic_DNA"/>
</dbReference>
<gene>
    <name evidence="1" type="ORF">DRH29_01835</name>
</gene>
<protein>
    <submittedName>
        <fullName evidence="1">Uncharacterized protein</fullName>
    </submittedName>
</protein>
<dbReference type="Proteomes" id="UP000281261">
    <property type="component" value="Unassembled WGS sequence"/>
</dbReference>
<sequence>MEFITKFGSQIPNHVYNVLFMMAQCHESIANCKVHRLIGDEQLHQLCANHQSIFLTHVYGRWQRQKLPKCSSSLSGVIGPCPLLENQPVIIWWPDT</sequence>
<dbReference type="AlphaFoldDB" id="A0A420ZDA5"/>
<evidence type="ECO:0000313" key="1">
    <source>
        <dbReference type="EMBL" id="RLC37449.1"/>
    </source>
</evidence>
<proteinExistence type="predicted"/>
<name>A0A420ZDA5_UNCK3</name>